<dbReference type="Proteomes" id="UP001501509">
    <property type="component" value="Unassembled WGS sequence"/>
</dbReference>
<dbReference type="RefSeq" id="WP_344547642.1">
    <property type="nucleotide sequence ID" value="NZ_BAAATD010000014.1"/>
</dbReference>
<protein>
    <submittedName>
        <fullName evidence="2">Uncharacterized protein</fullName>
    </submittedName>
</protein>
<name>A0ABN3QLM6_9ACTN</name>
<evidence type="ECO:0000313" key="2">
    <source>
        <dbReference type="EMBL" id="GAA2629720.1"/>
    </source>
</evidence>
<evidence type="ECO:0000313" key="3">
    <source>
        <dbReference type="Proteomes" id="UP001501509"/>
    </source>
</evidence>
<feature type="chain" id="PRO_5046335352" evidence="1">
    <location>
        <begin position="26"/>
        <end position="161"/>
    </location>
</feature>
<feature type="signal peptide" evidence="1">
    <location>
        <begin position="1"/>
        <end position="25"/>
    </location>
</feature>
<evidence type="ECO:0000256" key="1">
    <source>
        <dbReference type="SAM" id="SignalP"/>
    </source>
</evidence>
<organism evidence="2 3">
    <name type="scientific">Actinomadura fulvescens</name>
    <dbReference type="NCBI Taxonomy" id="46160"/>
    <lineage>
        <taxon>Bacteria</taxon>
        <taxon>Bacillati</taxon>
        <taxon>Actinomycetota</taxon>
        <taxon>Actinomycetes</taxon>
        <taxon>Streptosporangiales</taxon>
        <taxon>Thermomonosporaceae</taxon>
        <taxon>Actinomadura</taxon>
    </lineage>
</organism>
<proteinExistence type="predicted"/>
<keyword evidence="1" id="KW-0732">Signal</keyword>
<dbReference type="EMBL" id="BAAATD010000014">
    <property type="protein sequence ID" value="GAA2629720.1"/>
    <property type="molecule type" value="Genomic_DNA"/>
</dbReference>
<sequence>MGKNVPLMALASLALIPALSVPAQAQASHHATSTTATSSAATDVKPAASAAQNAAIQGWKPIKVSYKDGWTVGKVHNQKTRHARVEGIVYDKNCKAYGGSRVKISRQQPGSDPVWWSKTACNNGRGFGLDIGLGDWVGGLKVQVCSTRPKKCGPVQFFKHR</sequence>
<accession>A0ABN3QLM6</accession>
<gene>
    <name evidence="2" type="ORF">GCM10010411_79250</name>
</gene>
<reference evidence="2 3" key="1">
    <citation type="journal article" date="2019" name="Int. J. Syst. Evol. Microbiol.">
        <title>The Global Catalogue of Microorganisms (GCM) 10K type strain sequencing project: providing services to taxonomists for standard genome sequencing and annotation.</title>
        <authorList>
            <consortium name="The Broad Institute Genomics Platform"/>
            <consortium name="The Broad Institute Genome Sequencing Center for Infectious Disease"/>
            <person name="Wu L."/>
            <person name="Ma J."/>
        </authorList>
    </citation>
    <scope>NUCLEOTIDE SEQUENCE [LARGE SCALE GENOMIC DNA]</scope>
    <source>
        <strain evidence="2 3">JCM 6833</strain>
    </source>
</reference>
<comment type="caution">
    <text evidence="2">The sequence shown here is derived from an EMBL/GenBank/DDBJ whole genome shotgun (WGS) entry which is preliminary data.</text>
</comment>
<keyword evidence="3" id="KW-1185">Reference proteome</keyword>